<dbReference type="CDD" id="cd03257">
    <property type="entry name" value="ABC_NikE_OppD_transporters"/>
    <property type="match status" value="2"/>
</dbReference>
<dbReference type="NCBIfam" id="NF007739">
    <property type="entry name" value="PRK10419.1"/>
    <property type="match status" value="2"/>
</dbReference>
<sequence>MRSGRVRAVDGVSLKVRAGEALGLVGESGCGKTTTGLAVMQLLPVGGRIVGGSIRLQGRELVGLREQELCQIRGAEVGMVFQDPQTSLNPTMRIGRQIAEAVWVHRGCSWRDASARALEVLELVGMPRPEERLEAYPHQLSGGLRQRVVIAMALACEPKLLIADEPTTALDVTIQAQILDLIDDLRQRLGMAVVLVTHDMGVIAGRTERTTVMYAGKVVEEAATDQLFRSPRHRYTEALLASVPRLDQPRGERLRAIPGLPPDLSKAFDGCRFAPRCPAAQADCLAGEPPLVPLGPALVACRHPVAPAEEEASSSEATRDGAPGAIPIESAVGAPGVAGDQVAVPAAAHGSAPGEQDGERATPLLELASVVKEYPLGGALRRGRGVVHAVSGVSLAVAPAEVVALVGESGCGKTTVGRLAVALEQPTRGTIRFEGADLGRLRGERRREARRRLQMMFQDPYSSLDPRMRVETILKEPLAIQGIGNRQERERRIRAILDEVGLPVTALDRYPHELSGGQRQRVGLARALVLEPSLIVADEPVSALDVSVQAQVLNLLAELQGRYRLAMVFVTHDLAVARFVADRVGVMYLGKLVEVGPAEEVFDRPAHPYTQALLDAVPQPDPARERRLERHHLQGELPSAVHPPSGCRFRTRCPRASERCAVEEPVLRAFGSRHVAACHTPLVPALGAPAGADGTTTSAAAGVSGAAGGPPGRP</sequence>
<dbReference type="Proteomes" id="UP001589788">
    <property type="component" value="Unassembled WGS sequence"/>
</dbReference>
<evidence type="ECO:0000256" key="4">
    <source>
        <dbReference type="ARBA" id="ARBA00022840"/>
    </source>
</evidence>
<feature type="domain" description="ABC transporter" evidence="6">
    <location>
        <begin position="365"/>
        <end position="614"/>
    </location>
</feature>
<dbReference type="Gene3D" id="3.40.50.300">
    <property type="entry name" value="P-loop containing nucleotide triphosphate hydrolases"/>
    <property type="match status" value="2"/>
</dbReference>
<evidence type="ECO:0000313" key="8">
    <source>
        <dbReference type="Proteomes" id="UP001589788"/>
    </source>
</evidence>
<dbReference type="PANTHER" id="PTHR43776:SF7">
    <property type="entry name" value="D,D-DIPEPTIDE TRANSPORT ATP-BINDING PROTEIN DDPF-RELATED"/>
    <property type="match status" value="1"/>
</dbReference>
<keyword evidence="2" id="KW-0813">Transport</keyword>
<feature type="compositionally biased region" description="Gly residues" evidence="5">
    <location>
        <begin position="705"/>
        <end position="714"/>
    </location>
</feature>
<keyword evidence="4 7" id="KW-0067">ATP-binding</keyword>
<dbReference type="EMBL" id="JBHLYQ010000080">
    <property type="protein sequence ID" value="MFC0082214.1"/>
    <property type="molecule type" value="Genomic_DNA"/>
</dbReference>
<dbReference type="Pfam" id="PF08352">
    <property type="entry name" value="oligo_HPY"/>
    <property type="match status" value="2"/>
</dbReference>
<dbReference type="RefSeq" id="WP_376746033.1">
    <property type="nucleotide sequence ID" value="NZ_JAKHEX010000011.1"/>
</dbReference>
<dbReference type="GO" id="GO:0005524">
    <property type="term" value="F:ATP binding"/>
    <property type="evidence" value="ECO:0007669"/>
    <property type="project" value="UniProtKB-KW"/>
</dbReference>
<comment type="caution">
    <text evidence="7">The sequence shown here is derived from an EMBL/GenBank/DDBJ whole genome shotgun (WGS) entry which is preliminary data.</text>
</comment>
<dbReference type="PROSITE" id="PS50893">
    <property type="entry name" value="ABC_TRANSPORTER_2"/>
    <property type="match status" value="2"/>
</dbReference>
<feature type="region of interest" description="Disordered" evidence="5">
    <location>
        <begin position="309"/>
        <end position="330"/>
    </location>
</feature>
<dbReference type="SMART" id="SM00382">
    <property type="entry name" value="AAA"/>
    <property type="match status" value="2"/>
</dbReference>
<dbReference type="InterPro" id="IPR017871">
    <property type="entry name" value="ABC_transporter-like_CS"/>
</dbReference>
<dbReference type="NCBIfam" id="TIGR01727">
    <property type="entry name" value="oligo_HPY"/>
    <property type="match status" value="2"/>
</dbReference>
<evidence type="ECO:0000256" key="1">
    <source>
        <dbReference type="ARBA" id="ARBA00005417"/>
    </source>
</evidence>
<protein>
    <submittedName>
        <fullName evidence="7">Dipeptide ABC transporter ATP-binding protein</fullName>
    </submittedName>
</protein>
<evidence type="ECO:0000256" key="3">
    <source>
        <dbReference type="ARBA" id="ARBA00022741"/>
    </source>
</evidence>
<name>A0ABV6C7D9_9ACTN</name>
<feature type="domain" description="ABC transporter" evidence="6">
    <location>
        <begin position="1"/>
        <end position="240"/>
    </location>
</feature>
<dbReference type="Pfam" id="PF00005">
    <property type="entry name" value="ABC_tran"/>
    <property type="match status" value="2"/>
</dbReference>
<comment type="similarity">
    <text evidence="1">Belongs to the ABC transporter superfamily.</text>
</comment>
<gene>
    <name evidence="7" type="ORF">ACFFRE_08645</name>
</gene>
<keyword evidence="3" id="KW-0547">Nucleotide-binding</keyword>
<feature type="compositionally biased region" description="Low complexity" evidence="5">
    <location>
        <begin position="694"/>
        <end position="704"/>
    </location>
</feature>
<dbReference type="SUPFAM" id="SSF52540">
    <property type="entry name" value="P-loop containing nucleoside triphosphate hydrolases"/>
    <property type="match status" value="2"/>
</dbReference>
<dbReference type="InterPro" id="IPR027417">
    <property type="entry name" value="P-loop_NTPase"/>
</dbReference>
<reference evidence="7 8" key="1">
    <citation type="submission" date="2024-09" db="EMBL/GenBank/DDBJ databases">
        <authorList>
            <person name="Sun Q."/>
            <person name="Mori K."/>
        </authorList>
    </citation>
    <scope>NUCLEOTIDE SEQUENCE [LARGE SCALE GENOMIC DNA]</scope>
    <source>
        <strain evidence="7 8">JCM 15389</strain>
    </source>
</reference>
<dbReference type="InterPro" id="IPR003593">
    <property type="entry name" value="AAA+_ATPase"/>
</dbReference>
<dbReference type="PROSITE" id="PS00211">
    <property type="entry name" value="ABC_TRANSPORTER_1"/>
    <property type="match status" value="1"/>
</dbReference>
<evidence type="ECO:0000259" key="6">
    <source>
        <dbReference type="PROSITE" id="PS50893"/>
    </source>
</evidence>
<dbReference type="NCBIfam" id="NF008453">
    <property type="entry name" value="PRK11308.1"/>
    <property type="match status" value="2"/>
</dbReference>
<organism evidence="7 8">
    <name type="scientific">Aciditerrimonas ferrireducens</name>
    <dbReference type="NCBI Taxonomy" id="667306"/>
    <lineage>
        <taxon>Bacteria</taxon>
        <taxon>Bacillati</taxon>
        <taxon>Actinomycetota</taxon>
        <taxon>Acidimicrobiia</taxon>
        <taxon>Acidimicrobiales</taxon>
        <taxon>Acidimicrobiaceae</taxon>
        <taxon>Aciditerrimonas</taxon>
    </lineage>
</organism>
<dbReference type="InterPro" id="IPR013563">
    <property type="entry name" value="Oligopep_ABC_C"/>
</dbReference>
<keyword evidence="8" id="KW-1185">Reference proteome</keyword>
<dbReference type="PANTHER" id="PTHR43776">
    <property type="entry name" value="TRANSPORT ATP-BINDING PROTEIN"/>
    <property type="match status" value="1"/>
</dbReference>
<dbReference type="InterPro" id="IPR050319">
    <property type="entry name" value="ABC_transp_ATP-bind"/>
</dbReference>
<evidence type="ECO:0000313" key="7">
    <source>
        <dbReference type="EMBL" id="MFC0082214.1"/>
    </source>
</evidence>
<feature type="region of interest" description="Disordered" evidence="5">
    <location>
        <begin position="694"/>
        <end position="714"/>
    </location>
</feature>
<evidence type="ECO:0000256" key="2">
    <source>
        <dbReference type="ARBA" id="ARBA00022448"/>
    </source>
</evidence>
<accession>A0ABV6C7D9</accession>
<evidence type="ECO:0000256" key="5">
    <source>
        <dbReference type="SAM" id="MobiDB-lite"/>
    </source>
</evidence>
<proteinExistence type="inferred from homology"/>
<dbReference type="InterPro" id="IPR003439">
    <property type="entry name" value="ABC_transporter-like_ATP-bd"/>
</dbReference>